<accession>A0ABS5E6Q9</accession>
<dbReference type="EMBL" id="JAGRQH010000003">
    <property type="protein sequence ID" value="MBR0559486.1"/>
    <property type="molecule type" value="Genomic_DNA"/>
</dbReference>
<name>A0ABS5E6Q9_9PROT</name>
<comment type="caution">
    <text evidence="2">The sequence shown here is derived from an EMBL/GenBank/DDBJ whole genome shotgun (WGS) entry which is preliminary data.</text>
</comment>
<organism evidence="2 3">
    <name type="scientific">Neokomagataea anthophila</name>
    <dbReference type="NCBI Taxonomy" id="2826925"/>
    <lineage>
        <taxon>Bacteria</taxon>
        <taxon>Pseudomonadati</taxon>
        <taxon>Pseudomonadota</taxon>
        <taxon>Alphaproteobacteria</taxon>
        <taxon>Acetobacterales</taxon>
        <taxon>Acetobacteraceae</taxon>
        <taxon>Neokomagataea</taxon>
    </lineage>
</organism>
<dbReference type="RefSeq" id="WP_211681047.1">
    <property type="nucleotide sequence ID" value="NZ_JAGRQH010000003.1"/>
</dbReference>
<keyword evidence="3" id="KW-1185">Reference proteome</keyword>
<proteinExistence type="predicted"/>
<feature type="compositionally biased region" description="Polar residues" evidence="1">
    <location>
        <begin position="96"/>
        <end position="105"/>
    </location>
</feature>
<protein>
    <submittedName>
        <fullName evidence="2">Uncharacterized protein</fullName>
    </submittedName>
</protein>
<dbReference type="Proteomes" id="UP000677812">
    <property type="component" value="Unassembled WGS sequence"/>
</dbReference>
<feature type="region of interest" description="Disordered" evidence="1">
    <location>
        <begin position="96"/>
        <end position="126"/>
    </location>
</feature>
<evidence type="ECO:0000313" key="3">
    <source>
        <dbReference type="Proteomes" id="UP000677812"/>
    </source>
</evidence>
<sequence length="126" mass="12295">MSLSIQNTAAPAAVTVQNGATPDTAPTIVSAAFNPQTAQLVLTMSDGSQVPIAGFAAALAQSLGGISLAVLDSNGALILGGKPRFGVSSAGNLTVPTPLPDTSNGYAPATGSGELYQNGSGPIQEA</sequence>
<reference evidence="2 3" key="1">
    <citation type="submission" date="2021-04" db="EMBL/GenBank/DDBJ databases">
        <title>The complete genome sequence of Neokomagataea sp. TBRC 2177.</title>
        <authorList>
            <person name="Charoenyingcharoen P."/>
            <person name="Yukphan P."/>
        </authorList>
    </citation>
    <scope>NUCLEOTIDE SEQUENCE [LARGE SCALE GENOMIC DNA]</scope>
    <source>
        <strain evidence="2 3">TBRC 2177</strain>
    </source>
</reference>
<feature type="compositionally biased region" description="Polar residues" evidence="1">
    <location>
        <begin position="115"/>
        <end position="126"/>
    </location>
</feature>
<gene>
    <name evidence="2" type="ORF">KB213_05380</name>
</gene>
<evidence type="ECO:0000313" key="2">
    <source>
        <dbReference type="EMBL" id="MBR0559486.1"/>
    </source>
</evidence>
<evidence type="ECO:0000256" key="1">
    <source>
        <dbReference type="SAM" id="MobiDB-lite"/>
    </source>
</evidence>